<comment type="caution">
    <text evidence="1">The sequence shown here is derived from an EMBL/GenBank/DDBJ whole genome shotgun (WGS) entry which is preliminary data.</text>
</comment>
<name>A0A9P6Z794_9FUNG</name>
<dbReference type="AlphaFoldDB" id="A0A9P6Z794"/>
<proteinExistence type="predicted"/>
<evidence type="ECO:0000313" key="2">
    <source>
        <dbReference type="Proteomes" id="UP000740926"/>
    </source>
</evidence>
<dbReference type="Proteomes" id="UP000740926">
    <property type="component" value="Unassembled WGS sequence"/>
</dbReference>
<keyword evidence="2" id="KW-1185">Reference proteome</keyword>
<organism evidence="1 2">
    <name type="scientific">Rhizopus delemar</name>
    <dbReference type="NCBI Taxonomy" id="936053"/>
    <lineage>
        <taxon>Eukaryota</taxon>
        <taxon>Fungi</taxon>
        <taxon>Fungi incertae sedis</taxon>
        <taxon>Mucoromycota</taxon>
        <taxon>Mucoromycotina</taxon>
        <taxon>Mucoromycetes</taxon>
        <taxon>Mucorales</taxon>
        <taxon>Mucorineae</taxon>
        <taxon>Rhizopodaceae</taxon>
        <taxon>Rhizopus</taxon>
    </lineage>
</organism>
<accession>A0A9P6Z794</accession>
<reference evidence="1 2" key="1">
    <citation type="journal article" date="2020" name="Microb. Genom.">
        <title>Genetic diversity of clinical and environmental Mucorales isolates obtained from an investigation of mucormycosis cases among solid organ transplant recipients.</title>
        <authorList>
            <person name="Nguyen M.H."/>
            <person name="Kaul D."/>
            <person name="Muto C."/>
            <person name="Cheng S.J."/>
            <person name="Richter R.A."/>
            <person name="Bruno V.M."/>
            <person name="Liu G."/>
            <person name="Beyhan S."/>
            <person name="Sundermann A.J."/>
            <person name="Mounaud S."/>
            <person name="Pasculle A.W."/>
            <person name="Nierman W.C."/>
            <person name="Driscoll E."/>
            <person name="Cumbie R."/>
            <person name="Clancy C.J."/>
            <person name="Dupont C.L."/>
        </authorList>
    </citation>
    <scope>NUCLEOTIDE SEQUENCE [LARGE SCALE GENOMIC DNA]</scope>
    <source>
        <strain evidence="1 2">GL24</strain>
    </source>
</reference>
<dbReference type="EMBL" id="JAANIU010000448">
    <property type="protein sequence ID" value="KAG1572201.1"/>
    <property type="molecule type" value="Genomic_DNA"/>
</dbReference>
<protein>
    <submittedName>
        <fullName evidence="1">Uncharacterized protein</fullName>
    </submittedName>
</protein>
<sequence length="118" mass="13361">MTGVVYFVGFNAHLDGRRADSVYLPPVVVQAQNKMNYSLVARAIRHGLNILEDTRSPSVLVVISSERCSSKEYRDGSFVMSDSDLFYTRSCPNHGRNRFSCIPQIELLSTLTCTQWIR</sequence>
<evidence type="ECO:0000313" key="1">
    <source>
        <dbReference type="EMBL" id="KAG1572201.1"/>
    </source>
</evidence>
<gene>
    <name evidence="1" type="ORF">G6F50_003944</name>
</gene>